<evidence type="ECO:0000256" key="1">
    <source>
        <dbReference type="SAM" id="MobiDB-lite"/>
    </source>
</evidence>
<organism evidence="2 3">
    <name type="scientific">Prunus armeniaca</name>
    <name type="common">Apricot</name>
    <name type="synonym">Armeniaca vulgaris</name>
    <dbReference type="NCBI Taxonomy" id="36596"/>
    <lineage>
        <taxon>Eukaryota</taxon>
        <taxon>Viridiplantae</taxon>
        <taxon>Streptophyta</taxon>
        <taxon>Embryophyta</taxon>
        <taxon>Tracheophyta</taxon>
        <taxon>Spermatophyta</taxon>
        <taxon>Magnoliopsida</taxon>
        <taxon>eudicotyledons</taxon>
        <taxon>Gunneridae</taxon>
        <taxon>Pentapetalae</taxon>
        <taxon>rosids</taxon>
        <taxon>fabids</taxon>
        <taxon>Rosales</taxon>
        <taxon>Rosaceae</taxon>
        <taxon>Amygdaloideae</taxon>
        <taxon>Amygdaleae</taxon>
        <taxon>Prunus</taxon>
    </lineage>
</organism>
<keyword evidence="3" id="KW-1185">Reference proteome</keyword>
<dbReference type="AlphaFoldDB" id="A0A6J5VXF0"/>
<proteinExistence type="predicted"/>
<dbReference type="EMBL" id="CAEKKB010000001">
    <property type="protein sequence ID" value="CAB4292681.1"/>
    <property type="molecule type" value="Genomic_DNA"/>
</dbReference>
<sequence>MARAVWSWMVEANQSGSSFIQIKLLEMTRAKRVKFVSSCRYTTQQPDVGNKLKPAQKRMYFVNKPTQQPSRHHVREAAPPLEHTLKGPRSISPTSSSDSHG</sequence>
<dbReference type="Proteomes" id="UP000507245">
    <property type="component" value="Unassembled WGS sequence"/>
</dbReference>
<name>A0A6J5VXF0_PRUAR</name>
<feature type="compositionally biased region" description="Low complexity" evidence="1">
    <location>
        <begin position="90"/>
        <end position="101"/>
    </location>
</feature>
<feature type="region of interest" description="Disordered" evidence="1">
    <location>
        <begin position="63"/>
        <end position="101"/>
    </location>
</feature>
<protein>
    <submittedName>
        <fullName evidence="2">Uncharacterized protein</fullName>
    </submittedName>
</protein>
<evidence type="ECO:0000313" key="2">
    <source>
        <dbReference type="EMBL" id="CAB4292681.1"/>
    </source>
</evidence>
<accession>A0A6J5VXF0</accession>
<gene>
    <name evidence="2" type="ORF">ORAREDHAP_LOCUS1180</name>
</gene>
<evidence type="ECO:0000313" key="3">
    <source>
        <dbReference type="Proteomes" id="UP000507245"/>
    </source>
</evidence>
<reference evidence="3" key="1">
    <citation type="journal article" date="2020" name="Genome Biol.">
        <title>Gamete binning: chromosome-level and haplotype-resolved genome assembly enabled by high-throughput single-cell sequencing of gamete genomes.</title>
        <authorList>
            <person name="Campoy J.A."/>
            <person name="Sun H."/>
            <person name="Goel M."/>
            <person name="Jiao W.-B."/>
            <person name="Folz-Donahue K."/>
            <person name="Wang N."/>
            <person name="Rubio M."/>
            <person name="Liu C."/>
            <person name="Kukat C."/>
            <person name="Ruiz D."/>
            <person name="Huettel B."/>
            <person name="Schneeberger K."/>
        </authorList>
    </citation>
    <scope>NUCLEOTIDE SEQUENCE [LARGE SCALE GENOMIC DNA]</scope>
    <source>
        <strain evidence="3">cv. Rojo Pasion</strain>
    </source>
</reference>